<dbReference type="SUPFAM" id="SSF48452">
    <property type="entry name" value="TPR-like"/>
    <property type="match status" value="2"/>
</dbReference>
<dbReference type="InterPro" id="IPR011990">
    <property type="entry name" value="TPR-like_helical_dom_sf"/>
</dbReference>
<gene>
    <name evidence="7" type="ORF">CWI69_05225</name>
</gene>
<dbReference type="PANTHER" id="PTHR45138">
    <property type="entry name" value="REGULATORY COMPONENTS OF SENSORY TRANSDUCTION SYSTEM"/>
    <property type="match status" value="1"/>
</dbReference>
<sequence>MQCHSQRPQHMIPLASLLLVALICPVSLPVTASSLPSFFDFSEDDKRETYATTDERDPLLEAQMDAMLDGDFIPSNPQALDDLLRSVDVDTPVESFVRAQGYHILSRAMQENLTAALVIADEVEQIAAASGNVNAITEIQVVIAEAYVANEQFEKAKEKIDPILELLPAVTNIRVRYHANHLIARVLQNVNNTSDALEYLLSARALIPLTEEQGQQRRRQFVNLHLARIQANLGRWSASVRTAEDAIEDAHRNGITTHLPELYLLRAYSKQYQDGPSEAIVEAFLETAEVARESANPRVEMLAYNNAGAAKLLMDKLEDATEYLERGLEIARQINNVNERSVTEFNLGYIKVLQGQHDQGIAEMLAAAEVFNSFALKREQAILLTHIARAYEIAGRYQQQAETLKQQAQLRAEVAETQREQQINELQVRYEASEKSYEIKLLEQQAELQRQQLANQQRNQDFVLLASAFMLVLLILFAFSYRKTRKLNLLLNKANNELQEQSLRDPLTGLHNRRAIYDRLLRDDHRIYTGDHAVFILDIDHFKTINDKHGHTVGDEVLIEFGRRIRHTLRRTDMAIRWGGEEFLLILEHIQREQVLQVARKLLTDIGEKAFHTSAGRLHITLSGGCTIISNSKNQAAPDWEATVRLVDELLYEAKNEGRNRIRYQVTEGVRETIYLRP</sequence>
<dbReference type="PANTHER" id="PTHR45138:SF9">
    <property type="entry name" value="DIGUANYLATE CYCLASE DGCM-RELATED"/>
    <property type="match status" value="1"/>
</dbReference>
<dbReference type="EMBL" id="PIPW01000001">
    <property type="protein sequence ID" value="RUO54805.1"/>
    <property type="molecule type" value="Genomic_DNA"/>
</dbReference>
<dbReference type="GO" id="GO:0043709">
    <property type="term" value="P:cell adhesion involved in single-species biofilm formation"/>
    <property type="evidence" value="ECO:0007669"/>
    <property type="project" value="TreeGrafter"/>
</dbReference>
<feature type="transmembrane region" description="Helical" evidence="5">
    <location>
        <begin position="462"/>
        <end position="481"/>
    </location>
</feature>
<proteinExistence type="predicted"/>
<organism evidence="7 8">
    <name type="scientific">Pseudidiomarina halophila</name>
    <dbReference type="NCBI Taxonomy" id="1449799"/>
    <lineage>
        <taxon>Bacteria</taxon>
        <taxon>Pseudomonadati</taxon>
        <taxon>Pseudomonadota</taxon>
        <taxon>Gammaproteobacteria</taxon>
        <taxon>Alteromonadales</taxon>
        <taxon>Idiomarinaceae</taxon>
        <taxon>Pseudidiomarina</taxon>
    </lineage>
</organism>
<dbReference type="CDD" id="cd01949">
    <property type="entry name" value="GGDEF"/>
    <property type="match status" value="1"/>
</dbReference>
<dbReference type="Pfam" id="PF00990">
    <property type="entry name" value="GGDEF"/>
    <property type="match status" value="1"/>
</dbReference>
<accession>A0A432Y1I8</accession>
<evidence type="ECO:0000259" key="6">
    <source>
        <dbReference type="PROSITE" id="PS50887"/>
    </source>
</evidence>
<dbReference type="PROSITE" id="PS50887">
    <property type="entry name" value="GGDEF"/>
    <property type="match status" value="1"/>
</dbReference>
<evidence type="ECO:0000256" key="2">
    <source>
        <dbReference type="ARBA" id="ARBA00012528"/>
    </source>
</evidence>
<dbReference type="GO" id="GO:1902201">
    <property type="term" value="P:negative regulation of bacterial-type flagellum-dependent cell motility"/>
    <property type="evidence" value="ECO:0007669"/>
    <property type="project" value="TreeGrafter"/>
</dbReference>
<dbReference type="Gene3D" id="3.30.70.270">
    <property type="match status" value="1"/>
</dbReference>
<evidence type="ECO:0000256" key="1">
    <source>
        <dbReference type="ARBA" id="ARBA00001946"/>
    </source>
</evidence>
<reference evidence="8" key="1">
    <citation type="journal article" date="2018" name="Front. Microbiol.">
        <title>Genome-Based Analysis Reveals the Taxonomy and Diversity of the Family Idiomarinaceae.</title>
        <authorList>
            <person name="Liu Y."/>
            <person name="Lai Q."/>
            <person name="Shao Z."/>
        </authorList>
    </citation>
    <scope>NUCLEOTIDE SEQUENCE [LARGE SCALE GENOMIC DNA]</scope>
    <source>
        <strain evidence="8">BH195</strain>
    </source>
</reference>
<protein>
    <recommendedName>
        <fullName evidence="2">diguanylate cyclase</fullName>
        <ecNumber evidence="2">2.7.7.65</ecNumber>
    </recommendedName>
</protein>
<dbReference type="SUPFAM" id="SSF55073">
    <property type="entry name" value="Nucleotide cyclase"/>
    <property type="match status" value="1"/>
</dbReference>
<dbReference type="AlphaFoldDB" id="A0A432Y1I8"/>
<dbReference type="InterPro" id="IPR000160">
    <property type="entry name" value="GGDEF_dom"/>
</dbReference>
<keyword evidence="4" id="KW-0175">Coiled coil</keyword>
<dbReference type="OrthoDB" id="6191081at2"/>
<dbReference type="SMART" id="SM00267">
    <property type="entry name" value="GGDEF"/>
    <property type="match status" value="1"/>
</dbReference>
<evidence type="ECO:0000313" key="8">
    <source>
        <dbReference type="Proteomes" id="UP000287198"/>
    </source>
</evidence>
<feature type="coiled-coil region" evidence="4">
    <location>
        <begin position="387"/>
        <end position="459"/>
    </location>
</feature>
<dbReference type="FunFam" id="3.30.70.270:FF:000001">
    <property type="entry name" value="Diguanylate cyclase domain protein"/>
    <property type="match status" value="1"/>
</dbReference>
<comment type="caution">
    <text evidence="7">The sequence shown here is derived from an EMBL/GenBank/DDBJ whole genome shotgun (WGS) entry which is preliminary data.</text>
</comment>
<dbReference type="Proteomes" id="UP000287198">
    <property type="component" value="Unassembled WGS sequence"/>
</dbReference>
<comment type="catalytic activity">
    <reaction evidence="3">
        <text>2 GTP = 3',3'-c-di-GMP + 2 diphosphate</text>
        <dbReference type="Rhea" id="RHEA:24898"/>
        <dbReference type="ChEBI" id="CHEBI:33019"/>
        <dbReference type="ChEBI" id="CHEBI:37565"/>
        <dbReference type="ChEBI" id="CHEBI:58805"/>
        <dbReference type="EC" id="2.7.7.65"/>
    </reaction>
</comment>
<evidence type="ECO:0000313" key="7">
    <source>
        <dbReference type="EMBL" id="RUO54805.1"/>
    </source>
</evidence>
<dbReference type="Gene3D" id="1.25.40.10">
    <property type="entry name" value="Tetratricopeptide repeat domain"/>
    <property type="match status" value="2"/>
</dbReference>
<dbReference type="RefSeq" id="WP_126762517.1">
    <property type="nucleotide sequence ID" value="NZ_JBHLTZ010000004.1"/>
</dbReference>
<dbReference type="NCBIfam" id="TIGR00254">
    <property type="entry name" value="GGDEF"/>
    <property type="match status" value="1"/>
</dbReference>
<dbReference type="InterPro" id="IPR029787">
    <property type="entry name" value="Nucleotide_cyclase"/>
</dbReference>
<evidence type="ECO:0000256" key="3">
    <source>
        <dbReference type="ARBA" id="ARBA00034247"/>
    </source>
</evidence>
<keyword evidence="5" id="KW-1133">Transmembrane helix</keyword>
<keyword evidence="5" id="KW-0472">Membrane</keyword>
<dbReference type="InterPro" id="IPR043128">
    <property type="entry name" value="Rev_trsase/Diguanyl_cyclase"/>
</dbReference>
<comment type="cofactor">
    <cofactor evidence="1">
        <name>Mg(2+)</name>
        <dbReference type="ChEBI" id="CHEBI:18420"/>
    </cofactor>
</comment>
<dbReference type="InterPro" id="IPR050469">
    <property type="entry name" value="Diguanylate_Cyclase"/>
</dbReference>
<evidence type="ECO:0000256" key="5">
    <source>
        <dbReference type="SAM" id="Phobius"/>
    </source>
</evidence>
<name>A0A432Y1I8_9GAMM</name>
<evidence type="ECO:0000256" key="4">
    <source>
        <dbReference type="SAM" id="Coils"/>
    </source>
</evidence>
<keyword evidence="5" id="KW-0812">Transmembrane</keyword>
<keyword evidence="8" id="KW-1185">Reference proteome</keyword>
<feature type="domain" description="GGDEF" evidence="6">
    <location>
        <begin position="530"/>
        <end position="667"/>
    </location>
</feature>
<dbReference type="EC" id="2.7.7.65" evidence="2"/>
<dbReference type="GO" id="GO:0052621">
    <property type="term" value="F:diguanylate cyclase activity"/>
    <property type="evidence" value="ECO:0007669"/>
    <property type="project" value="UniProtKB-EC"/>
</dbReference>
<dbReference type="GO" id="GO:0005886">
    <property type="term" value="C:plasma membrane"/>
    <property type="evidence" value="ECO:0007669"/>
    <property type="project" value="TreeGrafter"/>
</dbReference>